<feature type="compositionally biased region" description="Low complexity" evidence="1">
    <location>
        <begin position="16"/>
        <end position="25"/>
    </location>
</feature>
<feature type="region of interest" description="Disordered" evidence="1">
    <location>
        <begin position="16"/>
        <end position="38"/>
    </location>
</feature>
<organism evidence="2 3">
    <name type="scientific">Armillaria gallica</name>
    <name type="common">Bulbous honey fungus</name>
    <name type="synonym">Armillaria bulbosa</name>
    <dbReference type="NCBI Taxonomy" id="47427"/>
    <lineage>
        <taxon>Eukaryota</taxon>
        <taxon>Fungi</taxon>
        <taxon>Dikarya</taxon>
        <taxon>Basidiomycota</taxon>
        <taxon>Agaricomycotina</taxon>
        <taxon>Agaricomycetes</taxon>
        <taxon>Agaricomycetidae</taxon>
        <taxon>Agaricales</taxon>
        <taxon>Marasmiineae</taxon>
        <taxon>Physalacriaceae</taxon>
        <taxon>Armillaria</taxon>
    </lineage>
</organism>
<feature type="compositionally biased region" description="Basic and acidic residues" evidence="1">
    <location>
        <begin position="73"/>
        <end position="95"/>
    </location>
</feature>
<feature type="compositionally biased region" description="Polar residues" evidence="1">
    <location>
        <begin position="161"/>
        <end position="174"/>
    </location>
</feature>
<protein>
    <submittedName>
        <fullName evidence="2">Uncharacterized protein</fullName>
    </submittedName>
</protein>
<dbReference type="OMA" id="PVEWSKT"/>
<feature type="compositionally biased region" description="Polar residues" evidence="1">
    <location>
        <begin position="131"/>
        <end position="147"/>
    </location>
</feature>
<dbReference type="Proteomes" id="UP000217790">
    <property type="component" value="Unassembled WGS sequence"/>
</dbReference>
<dbReference type="AlphaFoldDB" id="A0A2H3DJU3"/>
<evidence type="ECO:0000256" key="1">
    <source>
        <dbReference type="SAM" id="MobiDB-lite"/>
    </source>
</evidence>
<name>A0A2H3DJU3_ARMGA</name>
<proteinExistence type="predicted"/>
<feature type="compositionally biased region" description="Basic and acidic residues" evidence="1">
    <location>
        <begin position="219"/>
        <end position="230"/>
    </location>
</feature>
<dbReference type="OrthoDB" id="3019453at2759"/>
<dbReference type="EMBL" id="KZ293652">
    <property type="protein sequence ID" value="PBK95495.1"/>
    <property type="molecule type" value="Genomic_DNA"/>
</dbReference>
<evidence type="ECO:0000313" key="3">
    <source>
        <dbReference type="Proteomes" id="UP000217790"/>
    </source>
</evidence>
<dbReference type="InParanoid" id="A0A2H3DJU3"/>
<evidence type="ECO:0000313" key="2">
    <source>
        <dbReference type="EMBL" id="PBK95495.1"/>
    </source>
</evidence>
<accession>A0A2H3DJU3</accession>
<feature type="compositionally biased region" description="Basic and acidic residues" evidence="1">
    <location>
        <begin position="238"/>
        <end position="263"/>
    </location>
</feature>
<gene>
    <name evidence="2" type="ORF">ARMGADRAFT_1078211</name>
</gene>
<keyword evidence="3" id="KW-1185">Reference proteome</keyword>
<sequence>MLAFLILAVAHAAPLHPASPSATSANTLPSNTGRSPALKRGIAPFHVASSPSGTKTTRSMPMAMQARAPEIVSHSRNEETRRSMIDGDEGRRERASSSPGPRVYNEQRSLKNEVKNAQSKLKSKIPGPSSDGISNSQTRRGVSSSSADALYPRAQDHSFDKSTYQPISSISSRQLRAPDYDSAGNQSNSTAKENGSHPPTHEEQKQSTKGEEQNNSSSTKDKESKEKRAGPVEWSKTWTEDRKVAEHRRSPSDDRIAQRDEGRLFVVRPGDQDASA</sequence>
<reference evidence="3" key="1">
    <citation type="journal article" date="2017" name="Nat. Ecol. Evol.">
        <title>Genome expansion and lineage-specific genetic innovations in the forest pathogenic fungi Armillaria.</title>
        <authorList>
            <person name="Sipos G."/>
            <person name="Prasanna A.N."/>
            <person name="Walter M.C."/>
            <person name="O'Connor E."/>
            <person name="Balint B."/>
            <person name="Krizsan K."/>
            <person name="Kiss B."/>
            <person name="Hess J."/>
            <person name="Varga T."/>
            <person name="Slot J."/>
            <person name="Riley R."/>
            <person name="Boka B."/>
            <person name="Rigling D."/>
            <person name="Barry K."/>
            <person name="Lee J."/>
            <person name="Mihaltcheva S."/>
            <person name="LaButti K."/>
            <person name="Lipzen A."/>
            <person name="Waldron R."/>
            <person name="Moloney N.M."/>
            <person name="Sperisen C."/>
            <person name="Kredics L."/>
            <person name="Vagvoelgyi C."/>
            <person name="Patrignani A."/>
            <person name="Fitzpatrick D."/>
            <person name="Nagy I."/>
            <person name="Doyle S."/>
            <person name="Anderson J.B."/>
            <person name="Grigoriev I.V."/>
            <person name="Gueldener U."/>
            <person name="Muensterkoetter M."/>
            <person name="Nagy L.G."/>
        </authorList>
    </citation>
    <scope>NUCLEOTIDE SEQUENCE [LARGE SCALE GENOMIC DNA]</scope>
    <source>
        <strain evidence="3">Ar21-2</strain>
    </source>
</reference>
<feature type="compositionally biased region" description="Basic and acidic residues" evidence="1">
    <location>
        <begin position="199"/>
        <end position="212"/>
    </location>
</feature>
<feature type="compositionally biased region" description="Polar residues" evidence="1">
    <location>
        <begin position="183"/>
        <end position="193"/>
    </location>
</feature>
<feature type="region of interest" description="Disordered" evidence="1">
    <location>
        <begin position="67"/>
        <end position="276"/>
    </location>
</feature>